<reference evidence="3" key="1">
    <citation type="journal article" date="2019" name="Int. J. Syst. Evol. Microbiol.">
        <title>The Global Catalogue of Microorganisms (GCM) 10K type strain sequencing project: providing services to taxonomists for standard genome sequencing and annotation.</title>
        <authorList>
            <consortium name="The Broad Institute Genomics Platform"/>
            <consortium name="The Broad Institute Genome Sequencing Center for Infectious Disease"/>
            <person name="Wu L."/>
            <person name="Ma J."/>
        </authorList>
    </citation>
    <scope>NUCLEOTIDE SEQUENCE [LARGE SCALE GENOMIC DNA]</scope>
    <source>
        <strain evidence="3">KCTC 42964</strain>
    </source>
</reference>
<accession>A0ABV7KUI8</accession>
<feature type="signal peptide" evidence="1">
    <location>
        <begin position="1"/>
        <end position="26"/>
    </location>
</feature>
<evidence type="ECO:0000313" key="3">
    <source>
        <dbReference type="Proteomes" id="UP001595528"/>
    </source>
</evidence>
<comment type="caution">
    <text evidence="2">The sequence shown here is derived from an EMBL/GenBank/DDBJ whole genome shotgun (WGS) entry which is preliminary data.</text>
</comment>
<keyword evidence="1" id="KW-0732">Signal</keyword>
<evidence type="ECO:0000313" key="2">
    <source>
        <dbReference type="EMBL" id="MFC3225979.1"/>
    </source>
</evidence>
<dbReference type="RefSeq" id="WP_379897723.1">
    <property type="nucleotide sequence ID" value="NZ_JBHRTR010000005.1"/>
</dbReference>
<organism evidence="2 3">
    <name type="scientific">Marinibaculum pumilum</name>
    <dbReference type="NCBI Taxonomy" id="1766165"/>
    <lineage>
        <taxon>Bacteria</taxon>
        <taxon>Pseudomonadati</taxon>
        <taxon>Pseudomonadota</taxon>
        <taxon>Alphaproteobacteria</taxon>
        <taxon>Rhodospirillales</taxon>
        <taxon>Rhodospirillaceae</taxon>
        <taxon>Marinibaculum</taxon>
    </lineage>
</organism>
<keyword evidence="3" id="KW-1185">Reference proteome</keyword>
<protein>
    <submittedName>
        <fullName evidence="2">Uncharacterized protein</fullName>
    </submittedName>
</protein>
<feature type="chain" id="PRO_5046123546" evidence="1">
    <location>
        <begin position="27"/>
        <end position="152"/>
    </location>
</feature>
<name>A0ABV7KUI8_9PROT</name>
<dbReference type="EMBL" id="JBHRTR010000005">
    <property type="protein sequence ID" value="MFC3225979.1"/>
    <property type="molecule type" value="Genomic_DNA"/>
</dbReference>
<dbReference type="Proteomes" id="UP001595528">
    <property type="component" value="Unassembled WGS sequence"/>
</dbReference>
<sequence length="152" mass="16874">MKRLRPVPRLLALFAAFALLATPAAASLMPWMYDPPLIVTNKTGKEVRLVWQTAKPGVEISRPRTATIPAGATDQRVEPGLFWIVYPGDDKKGKVLLENFVYVSSLDETGGFAEQAVLETDEFTRVADLLKLALRVTVLEDGRIRLEPSPER</sequence>
<evidence type="ECO:0000256" key="1">
    <source>
        <dbReference type="SAM" id="SignalP"/>
    </source>
</evidence>
<gene>
    <name evidence="2" type="ORF">ACFOGJ_01970</name>
</gene>
<proteinExistence type="predicted"/>